<sequence>MAEASFWPYGLGIGVMIALFVITRLLRKRRKSGSA</sequence>
<name>A0A382LJZ6_9ZZZZ</name>
<dbReference type="AlphaFoldDB" id="A0A382LJZ6"/>
<organism evidence="2">
    <name type="scientific">marine metagenome</name>
    <dbReference type="NCBI Taxonomy" id="408172"/>
    <lineage>
        <taxon>unclassified sequences</taxon>
        <taxon>metagenomes</taxon>
        <taxon>ecological metagenomes</taxon>
    </lineage>
</organism>
<keyword evidence="1" id="KW-0472">Membrane</keyword>
<protein>
    <submittedName>
        <fullName evidence="2">Uncharacterized protein</fullName>
    </submittedName>
</protein>
<dbReference type="EMBL" id="UINC01087310">
    <property type="protein sequence ID" value="SVC36573.1"/>
    <property type="molecule type" value="Genomic_DNA"/>
</dbReference>
<accession>A0A382LJZ6</accession>
<keyword evidence="1" id="KW-0812">Transmembrane</keyword>
<gene>
    <name evidence="2" type="ORF">METZ01_LOCUS289427</name>
</gene>
<reference evidence="2" key="1">
    <citation type="submission" date="2018-05" db="EMBL/GenBank/DDBJ databases">
        <authorList>
            <person name="Lanie J.A."/>
            <person name="Ng W.-L."/>
            <person name="Kazmierczak K.M."/>
            <person name="Andrzejewski T.M."/>
            <person name="Davidsen T.M."/>
            <person name="Wayne K.J."/>
            <person name="Tettelin H."/>
            <person name="Glass J.I."/>
            <person name="Rusch D."/>
            <person name="Podicherti R."/>
            <person name="Tsui H.-C.T."/>
            <person name="Winkler M.E."/>
        </authorList>
    </citation>
    <scope>NUCLEOTIDE SEQUENCE</scope>
</reference>
<proteinExistence type="predicted"/>
<evidence type="ECO:0000313" key="2">
    <source>
        <dbReference type="EMBL" id="SVC36573.1"/>
    </source>
</evidence>
<evidence type="ECO:0000256" key="1">
    <source>
        <dbReference type="SAM" id="Phobius"/>
    </source>
</evidence>
<feature type="transmembrane region" description="Helical" evidence="1">
    <location>
        <begin position="6"/>
        <end position="26"/>
    </location>
</feature>
<keyword evidence="1" id="KW-1133">Transmembrane helix</keyword>